<accession>A0A2W0HBJ0</accession>
<proteinExistence type="predicted"/>
<dbReference type="OrthoDB" id="9770793at2"/>
<dbReference type="RefSeq" id="WP_110516397.1">
    <property type="nucleotide sequence ID" value="NZ_PDOF01000001.1"/>
</dbReference>
<name>A0A2W0HBJ0_9BACI</name>
<dbReference type="Proteomes" id="UP000248066">
    <property type="component" value="Unassembled WGS sequence"/>
</dbReference>
<keyword evidence="2" id="KW-1185">Reference proteome</keyword>
<dbReference type="EMBL" id="PDOF01000001">
    <property type="protein sequence ID" value="PYZ97380.1"/>
    <property type="molecule type" value="Genomic_DNA"/>
</dbReference>
<evidence type="ECO:0000313" key="1">
    <source>
        <dbReference type="EMBL" id="PYZ97380.1"/>
    </source>
</evidence>
<sequence length="264" mass="29417">MSGVRQSVLDQWQSDRVRGLYEVFEGEGIRLVRSGAGEVNKPLHRLIRPFEALPLIATGAAEQFLLTDRELAACCGLPLRPQVREHSLQSALFRFGIDPDAFNKWSNSLCTQEPYHLTSEKAALAARAGLAVFLHKEWSEAEKPDHPASKMIQTGLAFWDQNDPSSSLLQISGMYRSLSHPDSLLSFPWRRGLVRLAAVMETFCTSRLENGWRLFADEENGSVALWNPFKKAGGALSGDIKKEDFEALCGSRTNAFDQAAECYN</sequence>
<dbReference type="AlphaFoldDB" id="A0A2W0HBJ0"/>
<organism evidence="1 2">
    <name type="scientific">Alteribacter lacisalsi</name>
    <dbReference type="NCBI Taxonomy" id="2045244"/>
    <lineage>
        <taxon>Bacteria</taxon>
        <taxon>Bacillati</taxon>
        <taxon>Bacillota</taxon>
        <taxon>Bacilli</taxon>
        <taxon>Bacillales</taxon>
        <taxon>Bacillaceae</taxon>
        <taxon>Alteribacter</taxon>
    </lineage>
</organism>
<evidence type="ECO:0000313" key="2">
    <source>
        <dbReference type="Proteomes" id="UP000248066"/>
    </source>
</evidence>
<protein>
    <submittedName>
        <fullName evidence="1">Uncharacterized protein</fullName>
    </submittedName>
</protein>
<comment type="caution">
    <text evidence="1">The sequence shown here is derived from an EMBL/GenBank/DDBJ whole genome shotgun (WGS) entry which is preliminary data.</text>
</comment>
<gene>
    <name evidence="1" type="ORF">CR205_01900</name>
</gene>
<reference evidence="1 2" key="1">
    <citation type="submission" date="2017-10" db="EMBL/GenBank/DDBJ databases">
        <title>Bacillus sp. nov., a halophilic bacterium isolated from a Yangshapao Lake.</title>
        <authorList>
            <person name="Wang H."/>
        </authorList>
    </citation>
    <scope>NUCLEOTIDE SEQUENCE [LARGE SCALE GENOMIC DNA]</scope>
    <source>
        <strain evidence="1 2">YSP-3</strain>
    </source>
</reference>